<reference evidence="8" key="1">
    <citation type="submission" date="2016-07" db="EMBL/GenBank/DDBJ databases">
        <authorList>
            <person name="Florea S."/>
            <person name="Webb J.S."/>
            <person name="Jaromczyk J."/>
            <person name="Schardl C.L."/>
        </authorList>
    </citation>
    <scope>NUCLEOTIDE SEQUENCE [LARGE SCALE GENOMIC DNA]</scope>
    <source>
        <strain evidence="8">IPBSL-7</strain>
    </source>
</reference>
<evidence type="ECO:0000256" key="1">
    <source>
        <dbReference type="ARBA" id="ARBA00004651"/>
    </source>
</evidence>
<dbReference type="SFLD" id="SFLDG00002">
    <property type="entry name" value="C1.7:_P-type_atpase_like"/>
    <property type="match status" value="1"/>
</dbReference>
<proteinExistence type="predicted"/>
<dbReference type="Proteomes" id="UP000093501">
    <property type="component" value="Unassembled WGS sequence"/>
</dbReference>
<keyword evidence="4" id="KW-1133">Transmembrane helix</keyword>
<dbReference type="InterPro" id="IPR023214">
    <property type="entry name" value="HAD_sf"/>
</dbReference>
<keyword evidence="5" id="KW-0472">Membrane</keyword>
<accession>A0A1C0AID4</accession>
<dbReference type="Gene3D" id="3.40.1110.10">
    <property type="entry name" value="Calcium-transporting ATPase, cytoplasmic domain N"/>
    <property type="match status" value="1"/>
</dbReference>
<dbReference type="GO" id="GO:0005524">
    <property type="term" value="F:ATP binding"/>
    <property type="evidence" value="ECO:0007669"/>
    <property type="project" value="InterPro"/>
</dbReference>
<dbReference type="SUPFAM" id="SSF81653">
    <property type="entry name" value="Calcium ATPase, transduction domain A"/>
    <property type="match status" value="1"/>
</dbReference>
<organism evidence="7 8">
    <name type="scientific">Tessaracoccus lapidicaptus</name>
    <dbReference type="NCBI Taxonomy" id="1427523"/>
    <lineage>
        <taxon>Bacteria</taxon>
        <taxon>Bacillati</taxon>
        <taxon>Actinomycetota</taxon>
        <taxon>Actinomycetes</taxon>
        <taxon>Propionibacteriales</taxon>
        <taxon>Propionibacteriaceae</taxon>
        <taxon>Tessaracoccus</taxon>
    </lineage>
</organism>
<dbReference type="SFLD" id="SFLDS00003">
    <property type="entry name" value="Haloacid_Dehalogenase"/>
    <property type="match status" value="1"/>
</dbReference>
<dbReference type="PANTHER" id="PTHR42861">
    <property type="entry name" value="CALCIUM-TRANSPORTING ATPASE"/>
    <property type="match status" value="1"/>
</dbReference>
<dbReference type="AlphaFoldDB" id="A0A1C0AID4"/>
<dbReference type="PRINTS" id="PR00120">
    <property type="entry name" value="HATPASE"/>
</dbReference>
<gene>
    <name evidence="7" type="ORF">BCR15_08560</name>
</gene>
<dbReference type="NCBIfam" id="TIGR01494">
    <property type="entry name" value="ATPase_P-type"/>
    <property type="match status" value="2"/>
</dbReference>
<sequence>MPTDHQLGGLTAAEVEERTAAGQINRLPARSGRSTWDIVRANVFTRVNGILLVLFGIVAATGNLTQGAFALLIVANSIIGIVQELRAKRTLDNLAVIGEAHPTVVRDGERRLVARDDVVLDDLIVVVPGDQVVVDGAVVAADYLEVDESMLTGEADPVPKEPGDPVLSGAFVVSGSGAYRAEKVGADAYAAQLTAQAAKFTLVHSELRQGINQILKYVSFLLVPVGLLTIVVQFSQPDTTWQESALRMVGALVPMVPEGLVLLTSMAFALGVIRLGRRRCLVQELPAIEGLARVSVVCADKTGTLTQNAMTLAEIIPLDGDADAAREALAQLVTADPAPNASMQAVAAAVGTTDRPWLVTARAPFTSAKKWSGATFGDGTSWVLGAPDVLAEPAVAGHADVIAASGRRVLLLARCAASVDDAAAPGPVSPVALVVLDQLTRPDAADTLAYFQDQGVRVKVISGDNAASVGAVTRSLGVDIGDPIDARTLPAAGTEELADVVDRHDVFGRVTPEQKRTMVGALQARGNAVAMTGDGVNDVLALKDADLGVAMGSGAPATRAVAQIVLLDDRFATLPYVVAEGRRVIGNIERVAKLFLTKTIYAVGLALVIGLMGLPNPFLPLQMTVVGWFTIGIPAFLLSLAPNRERARPGFVRRTLTVAVPGGLTVTAVATVTYVMTRGFGDVTDAAQHQASTATLIALIMTATWVLATVARPYYWWRIGLVAFAYAFYFLMFWIPVWHDALALDTTDPAKLMVGIVAGAVGMAVVEATWWITAAIRGERPRVWAPGAGHLTQARNASSP</sequence>
<dbReference type="Gene3D" id="3.40.50.1000">
    <property type="entry name" value="HAD superfamily/HAD-like"/>
    <property type="match status" value="1"/>
</dbReference>
<dbReference type="PRINTS" id="PR00119">
    <property type="entry name" value="CATATPASE"/>
</dbReference>
<dbReference type="InterPro" id="IPR023298">
    <property type="entry name" value="ATPase_P-typ_TM_dom_sf"/>
</dbReference>
<feature type="domain" description="P-type ATPase A" evidence="6">
    <location>
        <begin position="102"/>
        <end position="196"/>
    </location>
</feature>
<keyword evidence="3" id="KW-1278">Translocase</keyword>
<evidence type="ECO:0000313" key="7">
    <source>
        <dbReference type="EMBL" id="OCL31805.1"/>
    </source>
</evidence>
<evidence type="ECO:0000256" key="2">
    <source>
        <dbReference type="ARBA" id="ARBA00022692"/>
    </source>
</evidence>
<protein>
    <submittedName>
        <fullName evidence="7">Magnesium-transporting ATPase</fullName>
    </submittedName>
</protein>
<evidence type="ECO:0000256" key="3">
    <source>
        <dbReference type="ARBA" id="ARBA00022967"/>
    </source>
</evidence>
<evidence type="ECO:0000259" key="6">
    <source>
        <dbReference type="Pfam" id="PF00122"/>
    </source>
</evidence>
<dbReference type="RefSeq" id="WP_068752581.1">
    <property type="nucleotide sequence ID" value="NZ_LR214441.1"/>
</dbReference>
<dbReference type="InterPro" id="IPR018303">
    <property type="entry name" value="ATPase_P-typ_P_site"/>
</dbReference>
<evidence type="ECO:0000256" key="4">
    <source>
        <dbReference type="ARBA" id="ARBA00022989"/>
    </source>
</evidence>
<comment type="subcellular location">
    <subcellularLocation>
        <location evidence="1">Cell membrane</location>
        <topology evidence="1">Multi-pass membrane protein</topology>
    </subcellularLocation>
</comment>
<dbReference type="InterPro" id="IPR001757">
    <property type="entry name" value="P_typ_ATPase"/>
</dbReference>
<dbReference type="InterPro" id="IPR059000">
    <property type="entry name" value="ATPase_P-type_domA"/>
</dbReference>
<dbReference type="PROSITE" id="PS00154">
    <property type="entry name" value="ATPASE_E1_E2"/>
    <property type="match status" value="1"/>
</dbReference>
<dbReference type="InterPro" id="IPR008250">
    <property type="entry name" value="ATPase_P-typ_transduc_dom_A_sf"/>
</dbReference>
<dbReference type="Pfam" id="PF00702">
    <property type="entry name" value="Hydrolase"/>
    <property type="match status" value="1"/>
</dbReference>
<dbReference type="SUPFAM" id="SSF56784">
    <property type="entry name" value="HAD-like"/>
    <property type="match status" value="1"/>
</dbReference>
<dbReference type="GO" id="GO:0016887">
    <property type="term" value="F:ATP hydrolysis activity"/>
    <property type="evidence" value="ECO:0007669"/>
    <property type="project" value="InterPro"/>
</dbReference>
<dbReference type="EMBL" id="MBQD01000025">
    <property type="protein sequence ID" value="OCL31805.1"/>
    <property type="molecule type" value="Genomic_DNA"/>
</dbReference>
<dbReference type="Gene3D" id="1.20.1110.10">
    <property type="entry name" value="Calcium-transporting ATPase, transmembrane domain"/>
    <property type="match status" value="1"/>
</dbReference>
<keyword evidence="8" id="KW-1185">Reference proteome</keyword>
<dbReference type="SFLD" id="SFLDF00027">
    <property type="entry name" value="p-type_atpase"/>
    <property type="match status" value="1"/>
</dbReference>
<keyword evidence="2" id="KW-0812">Transmembrane</keyword>
<dbReference type="SUPFAM" id="SSF81665">
    <property type="entry name" value="Calcium ATPase, transmembrane domain M"/>
    <property type="match status" value="1"/>
</dbReference>
<dbReference type="InterPro" id="IPR044492">
    <property type="entry name" value="P_typ_ATPase_HD_dom"/>
</dbReference>
<dbReference type="GO" id="GO:0005886">
    <property type="term" value="C:plasma membrane"/>
    <property type="evidence" value="ECO:0007669"/>
    <property type="project" value="UniProtKB-SubCell"/>
</dbReference>
<name>A0A1C0AID4_9ACTN</name>
<dbReference type="Pfam" id="PF00122">
    <property type="entry name" value="E1-E2_ATPase"/>
    <property type="match status" value="1"/>
</dbReference>
<evidence type="ECO:0000313" key="8">
    <source>
        <dbReference type="Proteomes" id="UP000093501"/>
    </source>
</evidence>
<dbReference type="InterPro" id="IPR036412">
    <property type="entry name" value="HAD-like_sf"/>
</dbReference>
<dbReference type="InterPro" id="IPR023299">
    <property type="entry name" value="ATPase_P-typ_cyto_dom_N"/>
</dbReference>
<evidence type="ECO:0000256" key="5">
    <source>
        <dbReference type="ARBA" id="ARBA00023136"/>
    </source>
</evidence>
<dbReference type="Gene3D" id="2.70.150.10">
    <property type="entry name" value="Calcium-transporting ATPase, cytoplasmic transduction domain A"/>
    <property type="match status" value="1"/>
</dbReference>
<comment type="caution">
    <text evidence="7">The sequence shown here is derived from an EMBL/GenBank/DDBJ whole genome shotgun (WGS) entry which is preliminary data.</text>
</comment>